<dbReference type="EMBL" id="SRLO01001272">
    <property type="protein sequence ID" value="TNN39527.1"/>
    <property type="molecule type" value="Genomic_DNA"/>
</dbReference>
<sequence length="189" mass="20545">MLGASHLHQIVREPEDASHVEQTLEQVQGPAVHPAFAQHRLELLAERHVDGVFGRQQVAVGDGLLALHGGAQGGGGLLKDVGTHVLHDGTHDDDAGEREHGISGVTSCRIIVWGLSRSSLPSIRTWATSQATAQMAILHTLPLMLSVIFYTPEEMTARKKRKEEVVRGVRGRRMTMTKTTSATSRDTKP</sequence>
<accession>A0A4Z2FEB1</accession>
<keyword evidence="2" id="KW-1185">Reference proteome</keyword>
<organism evidence="1 2">
    <name type="scientific">Liparis tanakae</name>
    <name type="common">Tanaka's snailfish</name>
    <dbReference type="NCBI Taxonomy" id="230148"/>
    <lineage>
        <taxon>Eukaryota</taxon>
        <taxon>Metazoa</taxon>
        <taxon>Chordata</taxon>
        <taxon>Craniata</taxon>
        <taxon>Vertebrata</taxon>
        <taxon>Euteleostomi</taxon>
        <taxon>Actinopterygii</taxon>
        <taxon>Neopterygii</taxon>
        <taxon>Teleostei</taxon>
        <taxon>Neoteleostei</taxon>
        <taxon>Acanthomorphata</taxon>
        <taxon>Eupercaria</taxon>
        <taxon>Perciformes</taxon>
        <taxon>Cottioidei</taxon>
        <taxon>Cottales</taxon>
        <taxon>Liparidae</taxon>
        <taxon>Liparis</taxon>
    </lineage>
</organism>
<evidence type="ECO:0000313" key="2">
    <source>
        <dbReference type="Proteomes" id="UP000314294"/>
    </source>
</evidence>
<proteinExistence type="predicted"/>
<dbReference type="AlphaFoldDB" id="A0A4Z2FEB1"/>
<comment type="caution">
    <text evidence="1">The sequence shown here is derived from an EMBL/GenBank/DDBJ whole genome shotgun (WGS) entry which is preliminary data.</text>
</comment>
<reference evidence="1 2" key="1">
    <citation type="submission" date="2019-03" db="EMBL/GenBank/DDBJ databases">
        <title>First draft genome of Liparis tanakae, snailfish: a comprehensive survey of snailfish specific genes.</title>
        <authorList>
            <person name="Kim W."/>
            <person name="Song I."/>
            <person name="Jeong J.-H."/>
            <person name="Kim D."/>
            <person name="Kim S."/>
            <person name="Ryu S."/>
            <person name="Song J.Y."/>
            <person name="Lee S.K."/>
        </authorList>
    </citation>
    <scope>NUCLEOTIDE SEQUENCE [LARGE SCALE GENOMIC DNA]</scope>
    <source>
        <tissue evidence="1">Muscle</tissue>
    </source>
</reference>
<evidence type="ECO:0000313" key="1">
    <source>
        <dbReference type="EMBL" id="TNN39527.1"/>
    </source>
</evidence>
<name>A0A4Z2FEB1_9TELE</name>
<dbReference type="Proteomes" id="UP000314294">
    <property type="component" value="Unassembled WGS sequence"/>
</dbReference>
<gene>
    <name evidence="1" type="ORF">EYF80_050303</name>
</gene>
<protein>
    <submittedName>
        <fullName evidence="1">Uncharacterized protein</fullName>
    </submittedName>
</protein>